<proteinExistence type="predicted"/>
<dbReference type="GO" id="GO:0005737">
    <property type="term" value="C:cytoplasm"/>
    <property type="evidence" value="ECO:0007669"/>
    <property type="project" value="TreeGrafter"/>
</dbReference>
<dbReference type="SUPFAM" id="SSF51905">
    <property type="entry name" value="FAD/NAD(P)-binding domain"/>
    <property type="match status" value="1"/>
</dbReference>
<dbReference type="Gene3D" id="3.50.50.60">
    <property type="entry name" value="FAD/NAD(P)-binding domain"/>
    <property type="match status" value="1"/>
</dbReference>
<dbReference type="OrthoDB" id="571248at2"/>
<name>A0A1I0S0J3_9FLAO</name>
<dbReference type="EMBL" id="FOIU01000003">
    <property type="protein sequence ID" value="SEW47436.1"/>
    <property type="molecule type" value="Genomic_DNA"/>
</dbReference>
<organism evidence="2 3">
    <name type="scientific">Chryseobacterium wanjuense</name>
    <dbReference type="NCBI Taxonomy" id="356305"/>
    <lineage>
        <taxon>Bacteria</taxon>
        <taxon>Pseudomonadati</taxon>
        <taxon>Bacteroidota</taxon>
        <taxon>Flavobacteriia</taxon>
        <taxon>Flavobacteriales</taxon>
        <taxon>Weeksellaceae</taxon>
        <taxon>Chryseobacterium group</taxon>
        <taxon>Chryseobacterium</taxon>
    </lineage>
</organism>
<dbReference type="InterPro" id="IPR036188">
    <property type="entry name" value="FAD/NAD-bd_sf"/>
</dbReference>
<sequence>MDLKSNEPFWLLKNGLIASYPSLKSDEDCDVLIIGGGITGSLIAHQMVTEGYKTILIDKRELCNGSTSATTSMLQYEIDVPLFELIEKIGEKGAVMSYKACSDAIDKIEKLSEEIKSSSGFKRKKSLYFAAKKKDVSWLKKEFKTRKNAGFDVKWLETDEVTKRFEFENTYGAILSKQGASIDAFKFAHELFKLNIKEGLKIFDKTEMVKVEYFKGYNLITVDSGYQIKAKKIIYCIGYESKNLIKEKFVDLKSTYAIVSEIDKKKFRNITNTLVWNTDKPYIYMRTIDDGRVLIGGGDEDFYDAKKRDAILDKKEKEILRNLQKIKPDYHFYTDFVWAGTFGKTKDGLPYIGEHENFKNSYFVLGFGGNGITFSVTGMEMASLFMKGKKHPLSRYFKFGR</sequence>
<evidence type="ECO:0000313" key="3">
    <source>
        <dbReference type="Proteomes" id="UP000199469"/>
    </source>
</evidence>
<dbReference type="Pfam" id="PF01266">
    <property type="entry name" value="DAO"/>
    <property type="match status" value="1"/>
</dbReference>
<dbReference type="Proteomes" id="UP000199469">
    <property type="component" value="Unassembled WGS sequence"/>
</dbReference>
<dbReference type="InterPro" id="IPR006076">
    <property type="entry name" value="FAD-dep_OxRdtase"/>
</dbReference>
<reference evidence="3" key="1">
    <citation type="submission" date="2016-10" db="EMBL/GenBank/DDBJ databases">
        <authorList>
            <person name="Varghese N."/>
            <person name="Submissions S."/>
        </authorList>
    </citation>
    <scope>NUCLEOTIDE SEQUENCE [LARGE SCALE GENOMIC DNA]</scope>
    <source>
        <strain evidence="3">DSM 17724</strain>
    </source>
</reference>
<gene>
    <name evidence="2" type="ORF">SAMN05421841_3524</name>
</gene>
<evidence type="ECO:0000313" key="2">
    <source>
        <dbReference type="EMBL" id="SEW47436.1"/>
    </source>
</evidence>
<dbReference type="PANTHER" id="PTHR13847:SF201">
    <property type="entry name" value="PUTATIBE OXIDOREDUCTASE"/>
    <property type="match status" value="1"/>
</dbReference>
<dbReference type="PANTHER" id="PTHR13847">
    <property type="entry name" value="SARCOSINE DEHYDROGENASE-RELATED"/>
    <property type="match status" value="1"/>
</dbReference>
<dbReference type="STRING" id="356305.SAMN05421841_3524"/>
<dbReference type="RefSeq" id="WP_089794932.1">
    <property type="nucleotide sequence ID" value="NZ_FOIU01000003.1"/>
</dbReference>
<keyword evidence="3" id="KW-1185">Reference proteome</keyword>
<dbReference type="AlphaFoldDB" id="A0A1I0S0J3"/>
<dbReference type="Gene3D" id="3.30.9.10">
    <property type="entry name" value="D-Amino Acid Oxidase, subunit A, domain 2"/>
    <property type="match status" value="1"/>
</dbReference>
<evidence type="ECO:0000259" key="1">
    <source>
        <dbReference type="Pfam" id="PF01266"/>
    </source>
</evidence>
<feature type="domain" description="FAD dependent oxidoreductase" evidence="1">
    <location>
        <begin position="30"/>
        <end position="383"/>
    </location>
</feature>
<protein>
    <submittedName>
        <fullName evidence="2">Glycine/D-amino acid oxidase</fullName>
    </submittedName>
</protein>
<accession>A0A1I0S0J3</accession>